<accession>A0ABR1F2U6</accession>
<dbReference type="Pfam" id="PF00561">
    <property type="entry name" value="Abhydrolase_1"/>
    <property type="match status" value="1"/>
</dbReference>
<dbReference type="InterPro" id="IPR000073">
    <property type="entry name" value="AB_hydrolase_1"/>
</dbReference>
<dbReference type="Gene3D" id="3.40.50.1820">
    <property type="entry name" value="alpha/beta hydrolase"/>
    <property type="match status" value="1"/>
</dbReference>
<dbReference type="RefSeq" id="XP_064767199.1">
    <property type="nucleotide sequence ID" value="XM_064910147.1"/>
</dbReference>
<feature type="domain" description="Tyrosine specific protein phosphatases" evidence="1">
    <location>
        <begin position="411"/>
        <end position="491"/>
    </location>
</feature>
<dbReference type="InterPro" id="IPR016130">
    <property type="entry name" value="Tyr_Pase_AS"/>
</dbReference>
<dbReference type="PANTHER" id="PTHR31126:SF1">
    <property type="entry name" value="TYROSINE SPECIFIC PROTEIN PHOSPHATASES DOMAIN-CONTAINING PROTEIN"/>
    <property type="match status" value="1"/>
</dbReference>
<protein>
    <submittedName>
        <fullName evidence="2">Protein-tyrosine phosphatase-like protein</fullName>
    </submittedName>
</protein>
<dbReference type="Proteomes" id="UP001498771">
    <property type="component" value="Unassembled WGS sequence"/>
</dbReference>
<comment type="caution">
    <text evidence="2">The sequence shown here is derived from an EMBL/GenBank/DDBJ whole genome shotgun (WGS) entry which is preliminary data.</text>
</comment>
<dbReference type="Gene3D" id="3.90.190.10">
    <property type="entry name" value="Protein tyrosine phosphatase superfamily"/>
    <property type="match status" value="1"/>
</dbReference>
<dbReference type="InterPro" id="IPR029058">
    <property type="entry name" value="AB_hydrolase_fold"/>
</dbReference>
<name>A0ABR1F2U6_9ASCO</name>
<dbReference type="PROSITE" id="PS00383">
    <property type="entry name" value="TYR_PHOSPHATASE_1"/>
    <property type="match status" value="1"/>
</dbReference>
<evidence type="ECO:0000313" key="3">
    <source>
        <dbReference type="Proteomes" id="UP001498771"/>
    </source>
</evidence>
<evidence type="ECO:0000313" key="2">
    <source>
        <dbReference type="EMBL" id="KAK7204166.1"/>
    </source>
</evidence>
<dbReference type="InterPro" id="IPR026893">
    <property type="entry name" value="Tyr/Ser_Pase_IphP-type"/>
</dbReference>
<organism evidence="2 3">
    <name type="scientific">Myxozyma melibiosi</name>
    <dbReference type="NCBI Taxonomy" id="54550"/>
    <lineage>
        <taxon>Eukaryota</taxon>
        <taxon>Fungi</taxon>
        <taxon>Dikarya</taxon>
        <taxon>Ascomycota</taxon>
        <taxon>Saccharomycotina</taxon>
        <taxon>Lipomycetes</taxon>
        <taxon>Lipomycetales</taxon>
        <taxon>Lipomycetaceae</taxon>
        <taxon>Myxozyma</taxon>
    </lineage>
</organism>
<dbReference type="PANTHER" id="PTHR31126">
    <property type="entry name" value="TYROSINE-PROTEIN PHOSPHATASE"/>
    <property type="match status" value="1"/>
</dbReference>
<sequence>MAVVADKDAFTEERIEIPFSLPSTSSEGAIVGTLTTPRRPSYPPTQFVLIMHGFGGHKNYCYQKLLAHRLAQDDLGFCSFRFDFRNCGESAEIESSAGRTLDDDISDIRDVVTFFRATKGMEVVASVAHSRGNIASFIYSLRYNHTFPYYVNCSSRFRTELIIEKAKNANPNWEQDGGYWATVPRYMKTKRVLIPASETLSLAEPDMTSLVNLSECASFLSVYGLNDGTLFVEDSAKYANLLGARHTLHYVRKGDHNFYGLDPESGERVSYNPEVVRVIADWLSPESRRQRFVKQSSRALKINSRFKNIEGVVNFRDLGGWKVPAKGKKVRSGMIYRAASLHSLTENGERQLKALGIAKAFDLRSASECEKNGIYSIEGIERIHTPLGKEPHDQSALDTSTKLLQLSTGVDGYINLYREILQDGKLAYRTIFEHVLKYPSQPFVVHCTAGKDRTGVFCALVLELCGIDRDVISREYELTRIGIASKFEQVIQNFSLKYPEVTDRAKLESMISSTYETMYKTLVMLDEEFGGVQFYLTEYLGFSQDEISQIRDNLLEG</sequence>
<dbReference type="SUPFAM" id="SSF53474">
    <property type="entry name" value="alpha/beta-Hydrolases"/>
    <property type="match status" value="1"/>
</dbReference>
<dbReference type="SUPFAM" id="SSF52799">
    <property type="entry name" value="(Phosphotyrosine protein) phosphatases II"/>
    <property type="match status" value="1"/>
</dbReference>
<dbReference type="Pfam" id="PF13350">
    <property type="entry name" value="Y_phosphatase3"/>
    <property type="match status" value="1"/>
</dbReference>
<dbReference type="PROSITE" id="PS50056">
    <property type="entry name" value="TYR_PHOSPHATASE_2"/>
    <property type="match status" value="1"/>
</dbReference>
<dbReference type="EMBL" id="JBBJBU010000009">
    <property type="protein sequence ID" value="KAK7204166.1"/>
    <property type="molecule type" value="Genomic_DNA"/>
</dbReference>
<proteinExistence type="predicted"/>
<gene>
    <name evidence="2" type="ORF">BZA70DRAFT_203863</name>
</gene>
<dbReference type="GeneID" id="90035659"/>
<dbReference type="InterPro" id="IPR029021">
    <property type="entry name" value="Prot-tyrosine_phosphatase-like"/>
</dbReference>
<dbReference type="InterPro" id="IPR000387">
    <property type="entry name" value="Tyr_Pase_dom"/>
</dbReference>
<evidence type="ECO:0000259" key="1">
    <source>
        <dbReference type="PROSITE" id="PS50056"/>
    </source>
</evidence>
<reference evidence="2 3" key="1">
    <citation type="submission" date="2024-03" db="EMBL/GenBank/DDBJ databases">
        <title>Genome-scale model development and genomic sequencing of the oleaginous clade Lipomyces.</title>
        <authorList>
            <consortium name="Lawrence Berkeley National Laboratory"/>
            <person name="Czajka J.J."/>
            <person name="Han Y."/>
            <person name="Kim J."/>
            <person name="Mondo S.J."/>
            <person name="Hofstad B.A."/>
            <person name="Robles A."/>
            <person name="Haridas S."/>
            <person name="Riley R."/>
            <person name="LaButti K."/>
            <person name="Pangilinan J."/>
            <person name="Andreopoulos W."/>
            <person name="Lipzen A."/>
            <person name="Yan J."/>
            <person name="Wang M."/>
            <person name="Ng V."/>
            <person name="Grigoriev I.V."/>
            <person name="Spatafora J.W."/>
            <person name="Magnuson J.K."/>
            <person name="Baker S.E."/>
            <person name="Pomraning K.R."/>
        </authorList>
    </citation>
    <scope>NUCLEOTIDE SEQUENCE [LARGE SCALE GENOMIC DNA]</scope>
    <source>
        <strain evidence="2 3">Phaff 52-87</strain>
    </source>
</reference>
<keyword evidence="3" id="KW-1185">Reference proteome</keyword>